<keyword evidence="3" id="KW-1185">Reference proteome</keyword>
<evidence type="ECO:0000256" key="1">
    <source>
        <dbReference type="SAM" id="MobiDB-lite"/>
    </source>
</evidence>
<organism evidence="2 3">
    <name type="scientific">Hypsibius exemplaris</name>
    <name type="common">Freshwater tardigrade</name>
    <dbReference type="NCBI Taxonomy" id="2072580"/>
    <lineage>
        <taxon>Eukaryota</taxon>
        <taxon>Metazoa</taxon>
        <taxon>Ecdysozoa</taxon>
        <taxon>Tardigrada</taxon>
        <taxon>Eutardigrada</taxon>
        <taxon>Parachela</taxon>
        <taxon>Hypsibioidea</taxon>
        <taxon>Hypsibiidae</taxon>
        <taxon>Hypsibius</taxon>
    </lineage>
</organism>
<evidence type="ECO:0000313" key="3">
    <source>
        <dbReference type="Proteomes" id="UP000192578"/>
    </source>
</evidence>
<gene>
    <name evidence="2" type="ORF">BV898_18661</name>
</gene>
<proteinExistence type="predicted"/>
<protein>
    <submittedName>
        <fullName evidence="2">Uncharacterized protein</fullName>
    </submittedName>
</protein>
<evidence type="ECO:0000313" key="2">
    <source>
        <dbReference type="EMBL" id="OWA54250.1"/>
    </source>
</evidence>
<reference evidence="3" key="1">
    <citation type="submission" date="2017-01" db="EMBL/GenBank/DDBJ databases">
        <title>Comparative genomics of anhydrobiosis in the tardigrade Hypsibius dujardini.</title>
        <authorList>
            <person name="Yoshida Y."/>
            <person name="Koutsovoulos G."/>
            <person name="Laetsch D."/>
            <person name="Stevens L."/>
            <person name="Kumar S."/>
            <person name="Horikawa D."/>
            <person name="Ishino K."/>
            <person name="Komine S."/>
            <person name="Tomita M."/>
            <person name="Blaxter M."/>
            <person name="Arakawa K."/>
        </authorList>
    </citation>
    <scope>NUCLEOTIDE SEQUENCE [LARGE SCALE GENOMIC DNA]</scope>
    <source>
        <strain evidence="3">Z151</strain>
    </source>
</reference>
<sequence length="74" mass="8130">MPLRHCPSSARSPSFDAEEEELMAAARAAVEAPMPRATARVRDPDDSGSDTRSLPGRLISIRIGQEEALRFLEH</sequence>
<comment type="caution">
    <text evidence="2">The sequence shown here is derived from an EMBL/GenBank/DDBJ whole genome shotgun (WGS) entry which is preliminary data.</text>
</comment>
<dbReference type="AlphaFoldDB" id="A0A9X6NHZ6"/>
<dbReference type="EMBL" id="MTYJ01000385">
    <property type="protein sequence ID" value="OWA54250.1"/>
    <property type="molecule type" value="Genomic_DNA"/>
</dbReference>
<feature type="region of interest" description="Disordered" evidence="1">
    <location>
        <begin position="1"/>
        <end position="54"/>
    </location>
</feature>
<accession>A0A9X6NHZ6</accession>
<name>A0A9X6NHZ6_HYPEX</name>
<feature type="compositionally biased region" description="Low complexity" evidence="1">
    <location>
        <begin position="23"/>
        <end position="37"/>
    </location>
</feature>
<dbReference type="Proteomes" id="UP000192578">
    <property type="component" value="Unassembled WGS sequence"/>
</dbReference>